<evidence type="ECO:0000313" key="3">
    <source>
        <dbReference type="Proteomes" id="UP000624325"/>
    </source>
</evidence>
<evidence type="ECO:0000313" key="2">
    <source>
        <dbReference type="EMBL" id="GIF60349.1"/>
    </source>
</evidence>
<protein>
    <submittedName>
        <fullName evidence="2">Uncharacterized protein</fullName>
    </submittedName>
</protein>
<dbReference type="EMBL" id="BONC01000065">
    <property type="protein sequence ID" value="GIF60349.1"/>
    <property type="molecule type" value="Genomic_DNA"/>
</dbReference>
<gene>
    <name evidence="2" type="ORF">Air01nite_64440</name>
</gene>
<keyword evidence="1" id="KW-0472">Membrane</keyword>
<keyword evidence="3" id="KW-1185">Reference proteome</keyword>
<organism evidence="2 3">
    <name type="scientific">Asanoa iriomotensis</name>
    <dbReference type="NCBI Taxonomy" id="234613"/>
    <lineage>
        <taxon>Bacteria</taxon>
        <taxon>Bacillati</taxon>
        <taxon>Actinomycetota</taxon>
        <taxon>Actinomycetes</taxon>
        <taxon>Micromonosporales</taxon>
        <taxon>Micromonosporaceae</taxon>
        <taxon>Asanoa</taxon>
    </lineage>
</organism>
<feature type="transmembrane region" description="Helical" evidence="1">
    <location>
        <begin position="34"/>
        <end position="54"/>
    </location>
</feature>
<keyword evidence="1" id="KW-1133">Transmembrane helix</keyword>
<accession>A0ABQ4CC55</accession>
<evidence type="ECO:0000256" key="1">
    <source>
        <dbReference type="SAM" id="Phobius"/>
    </source>
</evidence>
<sequence>MVHRRHGTLPSYLLWALVVMGDLMLVVVNAGVTVLITLLCLATGGAVAGCASRMRRRPMPIKRGA</sequence>
<comment type="caution">
    <text evidence="2">The sequence shown here is derived from an EMBL/GenBank/DDBJ whole genome shotgun (WGS) entry which is preliminary data.</text>
</comment>
<reference evidence="2 3" key="1">
    <citation type="submission" date="2021-01" db="EMBL/GenBank/DDBJ databases">
        <title>Whole genome shotgun sequence of Asanoa iriomotensis NBRC 100142.</title>
        <authorList>
            <person name="Komaki H."/>
            <person name="Tamura T."/>
        </authorList>
    </citation>
    <scope>NUCLEOTIDE SEQUENCE [LARGE SCALE GENOMIC DNA]</scope>
    <source>
        <strain evidence="2 3">NBRC 100142</strain>
    </source>
</reference>
<keyword evidence="1" id="KW-0812">Transmembrane</keyword>
<proteinExistence type="predicted"/>
<dbReference type="RefSeq" id="WP_203707162.1">
    <property type="nucleotide sequence ID" value="NZ_BAAALU010000001.1"/>
</dbReference>
<name>A0ABQ4CC55_9ACTN</name>
<feature type="transmembrane region" description="Helical" evidence="1">
    <location>
        <begin position="12"/>
        <end position="28"/>
    </location>
</feature>
<dbReference type="Proteomes" id="UP000624325">
    <property type="component" value="Unassembled WGS sequence"/>
</dbReference>